<accession>D9TL32</accession>
<dbReference type="HOGENOM" id="CLU_111900_0_0_9"/>
<keyword evidence="3" id="KW-1185">Reference proteome</keyword>
<dbReference type="Proteomes" id="UP000000347">
    <property type="component" value="Chromosome"/>
</dbReference>
<dbReference type="RefSeq" id="WP_013290712.1">
    <property type="nucleotide sequence ID" value="NC_014392.1"/>
</dbReference>
<dbReference type="KEGG" id="cob:COB47_1424"/>
<protein>
    <submittedName>
        <fullName evidence="2">Uncharacterized protein</fullName>
    </submittedName>
</protein>
<evidence type="ECO:0000256" key="1">
    <source>
        <dbReference type="SAM" id="Coils"/>
    </source>
</evidence>
<evidence type="ECO:0000313" key="2">
    <source>
        <dbReference type="EMBL" id="ADL42714.1"/>
    </source>
</evidence>
<dbReference type="AlphaFoldDB" id="D9TL32"/>
<organism evidence="2 3">
    <name type="scientific">Caldicellulosiruptor obsidiansis (strain ATCC BAA-2073 / JCM 16842 / OB47)</name>
    <dbReference type="NCBI Taxonomy" id="608506"/>
    <lineage>
        <taxon>Bacteria</taxon>
        <taxon>Bacillati</taxon>
        <taxon>Bacillota</taxon>
        <taxon>Bacillota incertae sedis</taxon>
        <taxon>Caldicellulosiruptorales</taxon>
        <taxon>Caldicellulosiruptoraceae</taxon>
        <taxon>Caldicellulosiruptor</taxon>
    </lineage>
</organism>
<evidence type="ECO:0000313" key="3">
    <source>
        <dbReference type="Proteomes" id="UP000000347"/>
    </source>
</evidence>
<dbReference type="EMBL" id="CP002164">
    <property type="protein sequence ID" value="ADL42714.1"/>
    <property type="molecule type" value="Genomic_DNA"/>
</dbReference>
<dbReference type="eggNOG" id="COG1196">
    <property type="taxonomic scope" value="Bacteria"/>
</dbReference>
<keyword evidence="1" id="KW-0175">Coiled coil</keyword>
<name>D9TL32_CALOO</name>
<sequence length="171" mass="20617">MPENDVLQAIVTNLEKINGRLEVIEERLNKIEQRLDKVEQRLDKVEQRLDKVEQRLDKVEQRLDMVEQRLDIVEQRVAKLEQDVLVIKQDIVILKESNKELTRRMNAVYDQVAFLTEFRTEMIMFRDEVYKRFDNLEQQTGRLKEGFEYLRDISVEHEIDIRFLKKVVRAS</sequence>
<dbReference type="Gene3D" id="1.20.1260.80">
    <property type="match status" value="1"/>
</dbReference>
<feature type="coiled-coil region" evidence="1">
    <location>
        <begin position="7"/>
        <end position="90"/>
    </location>
</feature>
<proteinExistence type="predicted"/>
<reference evidence="2 3" key="1">
    <citation type="journal article" date="2010" name="J. Bacteriol.">
        <title>Complete genome sequence of the cellulolytic thermophile Caldicellulosiruptor obsidiansis OB47T.</title>
        <authorList>
            <person name="Elkins J.G."/>
            <person name="Lochner A."/>
            <person name="Hamilton-Brehm S.D."/>
            <person name="Davenport K.W."/>
            <person name="Podar M."/>
            <person name="Brown S.D."/>
            <person name="Land M.L."/>
            <person name="Hauser L.J."/>
            <person name="Klingeman D.M."/>
            <person name="Raman B."/>
            <person name="Goodwin L.A."/>
            <person name="Tapia R."/>
            <person name="Meincke L.J."/>
            <person name="Detter J.C."/>
            <person name="Bruce D.C."/>
            <person name="Han C.S."/>
            <person name="Palumbo A.V."/>
            <person name="Cottingham R.W."/>
            <person name="Keller M."/>
            <person name="Graham D.E."/>
        </authorList>
    </citation>
    <scope>NUCLEOTIDE SEQUENCE [LARGE SCALE GENOMIC DNA]</scope>
    <source>
        <strain evidence="3">ATCC BAA-2073 / strain OB47</strain>
    </source>
</reference>
<dbReference type="SUPFAM" id="SSF57997">
    <property type="entry name" value="Tropomyosin"/>
    <property type="match status" value="1"/>
</dbReference>
<gene>
    <name evidence="2" type="ordered locus">COB47_1424</name>
</gene>
<dbReference type="OrthoDB" id="1716019at2"/>
<dbReference type="STRING" id="608506.COB47_1424"/>